<dbReference type="AlphaFoldDB" id="A0A1H6LGY4"/>
<evidence type="ECO:0000256" key="1">
    <source>
        <dbReference type="ARBA" id="ARBA00004651"/>
    </source>
</evidence>
<dbReference type="EMBL" id="LT629973">
    <property type="protein sequence ID" value="SEH83816.1"/>
    <property type="molecule type" value="Genomic_DNA"/>
</dbReference>
<name>A0A1H6LGY4_9BACT</name>
<gene>
    <name evidence="7" type="ORF">PYTT_1119</name>
</gene>
<dbReference type="InterPro" id="IPR051611">
    <property type="entry name" value="ECF_transporter_component"/>
</dbReference>
<dbReference type="GO" id="GO:0006824">
    <property type="term" value="P:cobalt ion transport"/>
    <property type="evidence" value="ECO:0007669"/>
    <property type="project" value="InterPro"/>
</dbReference>
<evidence type="ECO:0000256" key="2">
    <source>
        <dbReference type="ARBA" id="ARBA00022475"/>
    </source>
</evidence>
<dbReference type="RefSeq" id="WP_083076562.1">
    <property type="nucleotide sequence ID" value="NZ_LIGX01000017.1"/>
</dbReference>
<dbReference type="NCBIfam" id="TIGR02454">
    <property type="entry name" value="ECF_T_CbiQ"/>
    <property type="match status" value="1"/>
</dbReference>
<dbReference type="InterPro" id="IPR012809">
    <property type="entry name" value="ECF_CbiQ"/>
</dbReference>
<keyword evidence="4 6" id="KW-1133">Transmembrane helix</keyword>
<accession>A0A1H6LGY4</accession>
<dbReference type="STRING" id="1679444.PYTT_1119"/>
<feature type="transmembrane region" description="Helical" evidence="6">
    <location>
        <begin position="239"/>
        <end position="258"/>
    </location>
</feature>
<protein>
    <submittedName>
        <fullName evidence="7">Cobalt transport protein</fullName>
    </submittedName>
</protein>
<feature type="transmembrane region" description="Helical" evidence="6">
    <location>
        <begin position="80"/>
        <end position="96"/>
    </location>
</feature>
<feature type="transmembrane region" description="Helical" evidence="6">
    <location>
        <begin position="55"/>
        <end position="73"/>
    </location>
</feature>
<evidence type="ECO:0000256" key="4">
    <source>
        <dbReference type="ARBA" id="ARBA00022989"/>
    </source>
</evidence>
<feature type="transmembrane region" description="Helical" evidence="6">
    <location>
        <begin position="31"/>
        <end position="49"/>
    </location>
</feature>
<dbReference type="PANTHER" id="PTHR34857:SF2">
    <property type="entry name" value="SLL0384 PROTEIN"/>
    <property type="match status" value="1"/>
</dbReference>
<dbReference type="PANTHER" id="PTHR34857">
    <property type="entry name" value="SLL0384 PROTEIN"/>
    <property type="match status" value="1"/>
</dbReference>
<keyword evidence="2" id="KW-1003">Cell membrane</keyword>
<keyword evidence="3 6" id="KW-0812">Transmembrane</keyword>
<comment type="subcellular location">
    <subcellularLocation>
        <location evidence="1">Cell membrane</location>
        <topology evidence="1">Multi-pass membrane protein</topology>
    </subcellularLocation>
</comment>
<dbReference type="GO" id="GO:0043190">
    <property type="term" value="C:ATP-binding cassette (ABC) transporter complex"/>
    <property type="evidence" value="ECO:0007669"/>
    <property type="project" value="InterPro"/>
</dbReference>
<evidence type="ECO:0000313" key="7">
    <source>
        <dbReference type="EMBL" id="SEH83816.1"/>
    </source>
</evidence>
<evidence type="ECO:0000313" key="8">
    <source>
        <dbReference type="Proteomes" id="UP000176204"/>
    </source>
</evidence>
<dbReference type="Proteomes" id="UP000176204">
    <property type="component" value="Chromosome I"/>
</dbReference>
<dbReference type="CDD" id="cd16914">
    <property type="entry name" value="EcfT"/>
    <property type="match status" value="1"/>
</dbReference>
<proteinExistence type="predicted"/>
<evidence type="ECO:0000256" key="3">
    <source>
        <dbReference type="ARBA" id="ARBA00022692"/>
    </source>
</evidence>
<keyword evidence="5 6" id="KW-0472">Membrane</keyword>
<evidence type="ECO:0000256" key="5">
    <source>
        <dbReference type="ARBA" id="ARBA00023136"/>
    </source>
</evidence>
<feature type="transmembrane region" description="Helical" evidence="6">
    <location>
        <begin position="116"/>
        <end position="137"/>
    </location>
</feature>
<keyword evidence="8" id="KW-1185">Reference proteome</keyword>
<dbReference type="KEGG" id="agl:PYTT_1119"/>
<dbReference type="OrthoDB" id="8585740at2"/>
<organism evidence="7 8">
    <name type="scientific">Akkermansia glycaniphila</name>
    <dbReference type="NCBI Taxonomy" id="1679444"/>
    <lineage>
        <taxon>Bacteria</taxon>
        <taxon>Pseudomonadati</taxon>
        <taxon>Verrucomicrobiota</taxon>
        <taxon>Verrucomicrobiia</taxon>
        <taxon>Verrucomicrobiales</taxon>
        <taxon>Akkermansiaceae</taxon>
        <taxon>Akkermansia</taxon>
    </lineage>
</organism>
<evidence type="ECO:0000256" key="6">
    <source>
        <dbReference type="SAM" id="Phobius"/>
    </source>
</evidence>
<dbReference type="InterPro" id="IPR003339">
    <property type="entry name" value="ABC/ECF_trnsptr_transmembrane"/>
</dbReference>
<reference evidence="8" key="1">
    <citation type="submission" date="2016-09" db="EMBL/GenBank/DDBJ databases">
        <authorList>
            <person name="Koehorst J."/>
        </authorList>
    </citation>
    <scope>NUCLEOTIDE SEQUENCE [LARGE SCALE GENOMIC DNA]</scope>
</reference>
<dbReference type="Pfam" id="PF02361">
    <property type="entry name" value="CbiQ"/>
    <property type="match status" value="1"/>
</dbReference>
<sequence length="268" mass="29880">MHPIEQARTILSGFGTPGTENTFLSRISPRTLLLTTLLYIVAVLSVGKYDVPNLIPYFAYPVIVSALAGISFARISCKTLPALPFLLLIGIWNPILDHTPLFTLGEYTVTAGWCSFAALMLRGYLAILATVLLLYSTGLPRLSDAMRRLHIPAVITGQILFTFRYLDVLLEEASSMGRACRQRNFGQQQSCIRTWSALTGHLLLRTLDRAQRLHHALLARGYNGTIPTLKSDKLHGRDYAYLLLWLGFLLLLFFTHPAEQLGKLIQPA</sequence>